<keyword evidence="3" id="KW-1185">Reference proteome</keyword>
<keyword evidence="1" id="KW-0812">Transmembrane</keyword>
<feature type="transmembrane region" description="Helical" evidence="1">
    <location>
        <begin position="127"/>
        <end position="147"/>
    </location>
</feature>
<sequence length="321" mass="33349">MAISKNLGPRLAALAAGWWLSYGLLAAWWSAGGPGWPYGERRPAAQAGALLVGVDSDRIAPIIAAFSFAAAAVHLAMARLKGRPLRQVTRLAWGAAVLTMLIVPDARLLLTVFQLLTGNTTGLRWPVMNQALCVAGALLTVIAARAARPARAEPAPPRWSATAVTLAIGAPLAYAAIRCAWALGLPIGATEEFLAPYTVTGARITEAIIAGLATGGALLTVGLVRPWGETFPRWLPRLAGRRVPPALAVVPATIVAALLTAAGLSLSRGLVAMTIGLTPATPSASLPNWGAWLAAPLWAIWGVALGAATYAYHQRRATGRP</sequence>
<proteinExistence type="predicted"/>
<reference evidence="2 3" key="1">
    <citation type="submission" date="2021-01" db="EMBL/GenBank/DDBJ databases">
        <title>Whole genome shotgun sequence of Verrucosispora andamanensis NBRC 109075.</title>
        <authorList>
            <person name="Komaki H."/>
            <person name="Tamura T."/>
        </authorList>
    </citation>
    <scope>NUCLEOTIDE SEQUENCE [LARGE SCALE GENOMIC DNA]</scope>
    <source>
        <strain evidence="2 3">NBRC 109075</strain>
    </source>
</reference>
<feature type="transmembrane region" description="Helical" evidence="1">
    <location>
        <begin position="245"/>
        <end position="271"/>
    </location>
</feature>
<feature type="transmembrane region" description="Helical" evidence="1">
    <location>
        <begin position="291"/>
        <end position="312"/>
    </location>
</feature>
<feature type="transmembrane region" description="Helical" evidence="1">
    <location>
        <begin position="59"/>
        <end position="80"/>
    </location>
</feature>
<feature type="transmembrane region" description="Helical" evidence="1">
    <location>
        <begin position="159"/>
        <end position="184"/>
    </location>
</feature>
<evidence type="ECO:0000313" key="2">
    <source>
        <dbReference type="EMBL" id="GIJ11970.1"/>
    </source>
</evidence>
<evidence type="ECO:0000256" key="1">
    <source>
        <dbReference type="SAM" id="Phobius"/>
    </source>
</evidence>
<dbReference type="EMBL" id="BOOZ01000040">
    <property type="protein sequence ID" value="GIJ11970.1"/>
    <property type="molecule type" value="Genomic_DNA"/>
</dbReference>
<dbReference type="Proteomes" id="UP000647017">
    <property type="component" value="Unassembled WGS sequence"/>
</dbReference>
<feature type="transmembrane region" description="Helical" evidence="1">
    <location>
        <begin position="12"/>
        <end position="31"/>
    </location>
</feature>
<feature type="transmembrane region" description="Helical" evidence="1">
    <location>
        <begin position="204"/>
        <end position="224"/>
    </location>
</feature>
<keyword evidence="1" id="KW-1133">Transmembrane helix</keyword>
<evidence type="ECO:0000313" key="3">
    <source>
        <dbReference type="Proteomes" id="UP000647017"/>
    </source>
</evidence>
<gene>
    <name evidence="2" type="ORF">Van01_51840</name>
</gene>
<comment type="caution">
    <text evidence="2">The sequence shown here is derived from an EMBL/GenBank/DDBJ whole genome shotgun (WGS) entry which is preliminary data.</text>
</comment>
<dbReference type="RefSeq" id="WP_204012836.1">
    <property type="nucleotide sequence ID" value="NZ_BOOZ01000040.1"/>
</dbReference>
<name>A0ABQ4I270_9ACTN</name>
<keyword evidence="1" id="KW-0472">Membrane</keyword>
<feature type="transmembrane region" description="Helical" evidence="1">
    <location>
        <begin position="92"/>
        <end position="115"/>
    </location>
</feature>
<protein>
    <submittedName>
        <fullName evidence="2">Uncharacterized protein</fullName>
    </submittedName>
</protein>
<organism evidence="2 3">
    <name type="scientific">Micromonospora andamanensis</name>
    <dbReference type="NCBI Taxonomy" id="1287068"/>
    <lineage>
        <taxon>Bacteria</taxon>
        <taxon>Bacillati</taxon>
        <taxon>Actinomycetota</taxon>
        <taxon>Actinomycetes</taxon>
        <taxon>Micromonosporales</taxon>
        <taxon>Micromonosporaceae</taxon>
        <taxon>Micromonospora</taxon>
    </lineage>
</organism>
<accession>A0ABQ4I270</accession>